<dbReference type="InterPro" id="IPR009057">
    <property type="entry name" value="Homeodomain-like_sf"/>
</dbReference>
<dbReference type="SUPFAM" id="SSF55874">
    <property type="entry name" value="ATPase domain of HSP90 chaperone/DNA topoisomerase II/histidine kinase"/>
    <property type="match status" value="1"/>
</dbReference>
<evidence type="ECO:0000256" key="2">
    <source>
        <dbReference type="ARBA" id="ARBA00012438"/>
    </source>
</evidence>
<accession>A0AA42CAW5</accession>
<dbReference type="CDD" id="cd00082">
    <property type="entry name" value="HisKA"/>
    <property type="match status" value="1"/>
</dbReference>
<dbReference type="FunFam" id="3.30.565.10:FF:000037">
    <property type="entry name" value="Hybrid sensor histidine kinase/response regulator"/>
    <property type="match status" value="1"/>
</dbReference>
<dbReference type="GO" id="GO:0003700">
    <property type="term" value="F:DNA-binding transcription factor activity"/>
    <property type="evidence" value="ECO:0007669"/>
    <property type="project" value="InterPro"/>
</dbReference>
<keyword evidence="18" id="KW-1185">Reference proteome</keyword>
<keyword evidence="7 17" id="KW-0067">ATP-binding</keyword>
<evidence type="ECO:0000259" key="14">
    <source>
        <dbReference type="PROSITE" id="PS01124"/>
    </source>
</evidence>
<dbReference type="InterPro" id="IPR036890">
    <property type="entry name" value="HATPase_C_sf"/>
</dbReference>
<dbReference type="SUPFAM" id="SSF63829">
    <property type="entry name" value="Calcium-dependent phosphotriesterase"/>
    <property type="match status" value="3"/>
</dbReference>
<dbReference type="InterPro" id="IPR011123">
    <property type="entry name" value="Y_Y_Y"/>
</dbReference>
<evidence type="ECO:0000259" key="15">
    <source>
        <dbReference type="PROSITE" id="PS50109"/>
    </source>
</evidence>
<dbReference type="SUPFAM" id="SSF47384">
    <property type="entry name" value="Homodimeric domain of signal transducing histidine kinase"/>
    <property type="match status" value="1"/>
</dbReference>
<keyword evidence="8" id="KW-0902">Two-component regulatory system</keyword>
<dbReference type="GO" id="GO:0043565">
    <property type="term" value="F:sequence-specific DNA binding"/>
    <property type="evidence" value="ECO:0007669"/>
    <property type="project" value="InterPro"/>
</dbReference>
<feature type="domain" description="HTH araC/xylS-type" evidence="14">
    <location>
        <begin position="1357"/>
        <end position="1456"/>
    </location>
</feature>
<dbReference type="Proteomes" id="UP001163821">
    <property type="component" value="Unassembled WGS sequence"/>
</dbReference>
<dbReference type="Gene3D" id="3.30.565.10">
    <property type="entry name" value="Histidine kinase-like ATPase, C-terminal domain"/>
    <property type="match status" value="1"/>
</dbReference>
<evidence type="ECO:0000313" key="18">
    <source>
        <dbReference type="Proteomes" id="UP001163821"/>
    </source>
</evidence>
<dbReference type="PRINTS" id="PR00344">
    <property type="entry name" value="BCTRLSENSOR"/>
</dbReference>
<dbReference type="InterPro" id="IPR011006">
    <property type="entry name" value="CheY-like_superfamily"/>
</dbReference>
<evidence type="ECO:0000256" key="1">
    <source>
        <dbReference type="ARBA" id="ARBA00000085"/>
    </source>
</evidence>
<dbReference type="InterPro" id="IPR018062">
    <property type="entry name" value="HTH_AraC-typ_CS"/>
</dbReference>
<dbReference type="PANTHER" id="PTHR43547">
    <property type="entry name" value="TWO-COMPONENT HISTIDINE KINASE"/>
    <property type="match status" value="1"/>
</dbReference>
<feature type="chain" id="PRO_5041444565" description="histidine kinase" evidence="13">
    <location>
        <begin position="23"/>
        <end position="1459"/>
    </location>
</feature>
<evidence type="ECO:0000256" key="3">
    <source>
        <dbReference type="ARBA" id="ARBA00022553"/>
    </source>
</evidence>
<dbReference type="Gene3D" id="1.10.287.130">
    <property type="match status" value="1"/>
</dbReference>
<dbReference type="PANTHER" id="PTHR43547:SF2">
    <property type="entry name" value="HYBRID SIGNAL TRANSDUCTION HISTIDINE KINASE C"/>
    <property type="match status" value="1"/>
</dbReference>
<feature type="modified residue" description="4-aspartylphosphate" evidence="12">
    <location>
        <position position="1259"/>
    </location>
</feature>
<dbReference type="SMART" id="SM00342">
    <property type="entry name" value="HTH_ARAC"/>
    <property type="match status" value="1"/>
</dbReference>
<dbReference type="Gene3D" id="2.60.40.10">
    <property type="entry name" value="Immunoglobulins"/>
    <property type="match status" value="1"/>
</dbReference>
<evidence type="ECO:0000259" key="16">
    <source>
        <dbReference type="PROSITE" id="PS50110"/>
    </source>
</evidence>
<dbReference type="GO" id="GO:0000155">
    <property type="term" value="F:phosphorelay sensor kinase activity"/>
    <property type="evidence" value="ECO:0007669"/>
    <property type="project" value="InterPro"/>
</dbReference>
<keyword evidence="5" id="KW-0547">Nucleotide-binding</keyword>
<keyword evidence="4" id="KW-0808">Transferase</keyword>
<dbReference type="PROSITE" id="PS01124">
    <property type="entry name" value="HTH_ARAC_FAMILY_2"/>
    <property type="match status" value="1"/>
</dbReference>
<dbReference type="EMBL" id="JAPAAF010000035">
    <property type="protein sequence ID" value="MCW0484382.1"/>
    <property type="molecule type" value="Genomic_DNA"/>
</dbReference>
<dbReference type="SMART" id="SM00448">
    <property type="entry name" value="REC"/>
    <property type="match status" value="1"/>
</dbReference>
<name>A0AA42CAW5_9BACT</name>
<evidence type="ECO:0000313" key="17">
    <source>
        <dbReference type="EMBL" id="MCW0484382.1"/>
    </source>
</evidence>
<dbReference type="SUPFAM" id="SSF46689">
    <property type="entry name" value="Homeodomain-like"/>
    <property type="match status" value="1"/>
</dbReference>
<dbReference type="InterPro" id="IPR001789">
    <property type="entry name" value="Sig_transdc_resp-reg_receiver"/>
</dbReference>
<dbReference type="Pfam" id="PF00072">
    <property type="entry name" value="Response_reg"/>
    <property type="match status" value="1"/>
</dbReference>
<dbReference type="InterPro" id="IPR003661">
    <property type="entry name" value="HisK_dim/P_dom"/>
</dbReference>
<evidence type="ECO:0000256" key="11">
    <source>
        <dbReference type="ARBA" id="ARBA00023163"/>
    </source>
</evidence>
<evidence type="ECO:0000256" key="4">
    <source>
        <dbReference type="ARBA" id="ARBA00022679"/>
    </source>
</evidence>
<dbReference type="SMART" id="SM00387">
    <property type="entry name" value="HATPase_c"/>
    <property type="match status" value="1"/>
</dbReference>
<dbReference type="Pfam" id="PF07494">
    <property type="entry name" value="Reg_prop"/>
    <property type="match status" value="7"/>
</dbReference>
<dbReference type="InterPro" id="IPR005467">
    <property type="entry name" value="His_kinase_dom"/>
</dbReference>
<dbReference type="SMART" id="SM00388">
    <property type="entry name" value="HisKA"/>
    <property type="match status" value="1"/>
</dbReference>
<feature type="signal peptide" evidence="13">
    <location>
        <begin position="1"/>
        <end position="22"/>
    </location>
</feature>
<keyword evidence="13" id="KW-0732">Signal</keyword>
<keyword evidence="11" id="KW-0804">Transcription</keyword>
<dbReference type="FunFam" id="2.60.40.10:FF:000791">
    <property type="entry name" value="Two-component system sensor histidine kinase/response regulator"/>
    <property type="match status" value="1"/>
</dbReference>
<gene>
    <name evidence="17" type="ORF">N2K84_16695</name>
</gene>
<dbReference type="Pfam" id="PF07495">
    <property type="entry name" value="Y_Y_Y"/>
    <property type="match status" value="1"/>
</dbReference>
<keyword evidence="9" id="KW-0805">Transcription regulation</keyword>
<dbReference type="PROSITE" id="PS50110">
    <property type="entry name" value="RESPONSE_REGULATORY"/>
    <property type="match status" value="1"/>
</dbReference>
<keyword evidence="10" id="KW-0238">DNA-binding</keyword>
<dbReference type="InterPro" id="IPR003594">
    <property type="entry name" value="HATPase_dom"/>
</dbReference>
<comment type="catalytic activity">
    <reaction evidence="1">
        <text>ATP + protein L-histidine = ADP + protein N-phospho-L-histidine.</text>
        <dbReference type="EC" id="2.7.13.3"/>
    </reaction>
</comment>
<evidence type="ECO:0000256" key="12">
    <source>
        <dbReference type="PROSITE-ProRule" id="PRU00169"/>
    </source>
</evidence>
<dbReference type="Gene3D" id="1.10.10.60">
    <property type="entry name" value="Homeodomain-like"/>
    <property type="match status" value="1"/>
</dbReference>
<protein>
    <recommendedName>
        <fullName evidence="2">histidine kinase</fullName>
        <ecNumber evidence="2">2.7.13.3</ecNumber>
    </recommendedName>
</protein>
<evidence type="ECO:0000256" key="7">
    <source>
        <dbReference type="ARBA" id="ARBA00022840"/>
    </source>
</evidence>
<comment type="caution">
    <text evidence="17">The sequence shown here is derived from an EMBL/GenBank/DDBJ whole genome shotgun (WGS) entry which is preliminary data.</text>
</comment>
<dbReference type="Gene3D" id="2.130.10.10">
    <property type="entry name" value="YVTN repeat-like/Quinoprotein amine dehydrogenase"/>
    <property type="match status" value="3"/>
</dbReference>
<dbReference type="Pfam" id="PF12833">
    <property type="entry name" value="HTH_18"/>
    <property type="match status" value="1"/>
</dbReference>
<dbReference type="InterPro" id="IPR036097">
    <property type="entry name" value="HisK_dim/P_sf"/>
</dbReference>
<evidence type="ECO:0000256" key="13">
    <source>
        <dbReference type="SAM" id="SignalP"/>
    </source>
</evidence>
<dbReference type="CDD" id="cd17574">
    <property type="entry name" value="REC_OmpR"/>
    <property type="match status" value="1"/>
</dbReference>
<feature type="domain" description="Response regulatory" evidence="16">
    <location>
        <begin position="1211"/>
        <end position="1326"/>
    </location>
</feature>
<reference evidence="17" key="1">
    <citation type="submission" date="2022-10" db="EMBL/GenBank/DDBJ databases">
        <title>Gaoshiqiia sediminis gen. nov., sp. nov., isolated from coastal sediment.</title>
        <authorList>
            <person name="Yu W.X."/>
            <person name="Mu D.S."/>
            <person name="Du J.Z."/>
            <person name="Liang Y.Q."/>
        </authorList>
    </citation>
    <scope>NUCLEOTIDE SEQUENCE</scope>
    <source>
        <strain evidence="17">A06</strain>
    </source>
</reference>
<dbReference type="InterPro" id="IPR013783">
    <property type="entry name" value="Ig-like_fold"/>
</dbReference>
<evidence type="ECO:0000256" key="9">
    <source>
        <dbReference type="ARBA" id="ARBA00023015"/>
    </source>
</evidence>
<dbReference type="FunFam" id="1.10.287.130:FF:000045">
    <property type="entry name" value="Two-component system sensor histidine kinase/response regulator"/>
    <property type="match status" value="1"/>
</dbReference>
<dbReference type="Pfam" id="PF02518">
    <property type="entry name" value="HATPase_c"/>
    <property type="match status" value="1"/>
</dbReference>
<evidence type="ECO:0000256" key="6">
    <source>
        <dbReference type="ARBA" id="ARBA00022777"/>
    </source>
</evidence>
<dbReference type="InterPro" id="IPR011110">
    <property type="entry name" value="Reg_prop"/>
</dbReference>
<keyword evidence="3 12" id="KW-0597">Phosphoprotein</keyword>
<dbReference type="EC" id="2.7.13.3" evidence="2"/>
<dbReference type="PROSITE" id="PS50109">
    <property type="entry name" value="HIS_KIN"/>
    <property type="match status" value="1"/>
</dbReference>
<dbReference type="SUPFAM" id="SSF52172">
    <property type="entry name" value="CheY-like"/>
    <property type="match status" value="1"/>
</dbReference>
<proteinExistence type="predicted"/>
<dbReference type="Gene3D" id="3.40.50.2300">
    <property type="match status" value="1"/>
</dbReference>
<evidence type="ECO:0000256" key="5">
    <source>
        <dbReference type="ARBA" id="ARBA00022741"/>
    </source>
</evidence>
<feature type="domain" description="Histidine kinase" evidence="15">
    <location>
        <begin position="945"/>
        <end position="1163"/>
    </location>
</feature>
<dbReference type="InterPro" id="IPR018060">
    <property type="entry name" value="HTH_AraC"/>
</dbReference>
<dbReference type="InterPro" id="IPR015943">
    <property type="entry name" value="WD40/YVTN_repeat-like_dom_sf"/>
</dbReference>
<evidence type="ECO:0000256" key="10">
    <source>
        <dbReference type="ARBA" id="ARBA00023125"/>
    </source>
</evidence>
<evidence type="ECO:0000256" key="8">
    <source>
        <dbReference type="ARBA" id="ARBA00023012"/>
    </source>
</evidence>
<sequence length="1459" mass="165683">MKIFGHILSFFLLTIMALQAEAIDIERFEVLNTSDGLSQNSVQSIFCDSRGYMWFGTMDGLNRYDGYEFKIFKTNFNDPYSLTNNRIVSIWEDRQGFIWLESHDGHYHYLDHRTERFYSFPSKTEPGNPRNTRITSFLEHEGAIWLGTSNAGIYRLRLPDEDGIYQVETLDKESDGLSADSVRFVVSDPDGGVWVGTNAGLNLYQSDTEVKAGLRVYMEERSFTCGVATDNELFLGTESSGILRIDLQQYEVSALPVSDFRDNVTVMHLTSNGMLVAGTNRSGLLVYDPATGDEKRFMPGQYIEDVFEDSRGNLWVSTLSFGITRIDNQLEKSAFHELVPREIQSLVDLQRQYLFEDSDSILWVATHGGGLGVFNEKSQSFQFFRNDPNNPNSLSSDIAYCVAQDQSGLIWVGTGQFNGGVNKVIPANPLFRQLKVEKTISNLSDNVVRAMMQDRGNNIWLATKSGQLYVYDTNFRLLKEFPGIPTGSGNLPRFNVYALLQDKDGFLWIGSKGGGLARSRKPLHQYASYNDIIFRIYRYDPDSPVALADNNIYALMQDRQGQIWVGTYGKGINLIDKPGADPLTFRLVSTENSNLSSNEVRQIFEDASGNIWVATTFGLNQLVSASDADTLRFRSFFYDVNDPQSLSYNDVVHIFEDSDRQLWFGTFGGGLNRLQRLTDEQAIFNLVTRKNGLISDAVFGILEDESGNLWLSTENGISKYEVETGQFYNFDENNGLQCSNFSEGTCLKLNDGRLLFGTLDGLLVVSNKEWNPEKFQPPVVFTHFSIFNQDVSFRADDSPLQKHINYTDHVVLKYNQSSFSIEYAALSFFDPRKNAYAYTLDGFDQQWYDVRNERKASYTNLPPGEYTFLVRAANWDGTWSDTPRELKITILPPWWRTHLAYVVYVLLFLLVAEVSRRIFTKYNRLRTDLRVERKVNEIKLKFFTNISHEIRTPLTLVLGPLEDMKRMADLPPQLKTPIQTMSNNGKRMLRLINQLLDFRKIQNQKMRLKLREVELTAFVRDICHNFEQMARQRQIRFSCPSEGPEVRVLVDPEKMDSVLFNLLSNAFKFTPAGKQIAVRIIPDDKGRQVSVVVEDEGKGIAREKLPLLFERFTSLTDENADFSGTGIGLAYSYELVKLHHGDIAVKSAPGEGSSFTVNLLLGNAHFSKDELAGLQNEDLRHFSHADEFEPECKEEQQASAVQPEPPETEQTVLLVEDNLEIRNYLASILAGRYQLLQAGNGEEGLALAREKQPDLIVTDLMMPVMDGISMTRLIKNDFALSHIPVVMLTAKSALDDQLEGIESGAEAYVMKPFHSEYLSTVIRNLLWQRQNVLGYFNKNNPFKGDLKITNRDEEFLKNLVELIEKNCQDADFNVDALVKETSLGRTVFYNKVKSLTGMSPVEFLRNTKLQIAAQYIMAGGYSVSEAAYLSGFNDLKYFSKKFKERYNCPPSKFKEGGGE</sequence>
<dbReference type="Pfam" id="PF00512">
    <property type="entry name" value="HisKA"/>
    <property type="match status" value="1"/>
</dbReference>
<dbReference type="PROSITE" id="PS00041">
    <property type="entry name" value="HTH_ARAC_FAMILY_1"/>
    <property type="match status" value="1"/>
</dbReference>
<organism evidence="17 18">
    <name type="scientific">Gaoshiqia sediminis</name>
    <dbReference type="NCBI Taxonomy" id="2986998"/>
    <lineage>
        <taxon>Bacteria</taxon>
        <taxon>Pseudomonadati</taxon>
        <taxon>Bacteroidota</taxon>
        <taxon>Bacteroidia</taxon>
        <taxon>Marinilabiliales</taxon>
        <taxon>Prolixibacteraceae</taxon>
        <taxon>Gaoshiqia</taxon>
    </lineage>
</organism>
<dbReference type="InterPro" id="IPR004358">
    <property type="entry name" value="Sig_transdc_His_kin-like_C"/>
</dbReference>
<dbReference type="GO" id="GO:0005524">
    <property type="term" value="F:ATP binding"/>
    <property type="evidence" value="ECO:0007669"/>
    <property type="project" value="UniProtKB-KW"/>
</dbReference>
<keyword evidence="6" id="KW-0418">Kinase</keyword>